<reference evidence="6" key="1">
    <citation type="submission" date="2023-02" db="EMBL/GenBank/DDBJ databases">
        <title>Genome of toxic invasive species Heracleum sosnowskyi carries increased number of genes despite the absence of recent whole-genome duplications.</title>
        <authorList>
            <person name="Schelkunov M."/>
            <person name="Shtratnikova V."/>
            <person name="Makarenko M."/>
            <person name="Klepikova A."/>
            <person name="Omelchenko D."/>
            <person name="Novikova G."/>
            <person name="Obukhova E."/>
            <person name="Bogdanov V."/>
            <person name="Penin A."/>
            <person name="Logacheva M."/>
        </authorList>
    </citation>
    <scope>NUCLEOTIDE SEQUENCE</scope>
    <source>
        <strain evidence="6">Hsosn_3</strain>
        <tissue evidence="6">Leaf</tissue>
    </source>
</reference>
<evidence type="ECO:0000256" key="3">
    <source>
        <dbReference type="RuleBase" id="RU003616"/>
    </source>
</evidence>
<dbReference type="InterPro" id="IPR002068">
    <property type="entry name" value="A-crystallin/Hsp20_dom"/>
</dbReference>
<gene>
    <name evidence="6" type="ORF">POM88_051023</name>
</gene>
<dbReference type="Pfam" id="PF00011">
    <property type="entry name" value="HSP20"/>
    <property type="match status" value="1"/>
</dbReference>
<comment type="caution">
    <text evidence="6">The sequence shown here is derived from an EMBL/GenBank/DDBJ whole genome shotgun (WGS) entry which is preliminary data.</text>
</comment>
<evidence type="ECO:0000259" key="5">
    <source>
        <dbReference type="PROSITE" id="PS01031"/>
    </source>
</evidence>
<protein>
    <recommendedName>
        <fullName evidence="5">SHSP domain-containing protein</fullName>
    </recommendedName>
</protein>
<feature type="domain" description="SHSP" evidence="5">
    <location>
        <begin position="19"/>
        <end position="125"/>
    </location>
</feature>
<evidence type="ECO:0000256" key="4">
    <source>
        <dbReference type="SAM" id="MobiDB-lite"/>
    </source>
</evidence>
<dbReference type="InterPro" id="IPR031107">
    <property type="entry name" value="Small_HSP"/>
</dbReference>
<name>A0AAD8M325_9APIA</name>
<feature type="region of interest" description="Disordered" evidence="4">
    <location>
        <begin position="1"/>
        <end position="20"/>
    </location>
</feature>
<dbReference type="Proteomes" id="UP001237642">
    <property type="component" value="Unassembled WGS sequence"/>
</dbReference>
<proteinExistence type="inferred from homology"/>
<dbReference type="AlphaFoldDB" id="A0AAD8M325"/>
<accession>A0AAD8M325</accession>
<evidence type="ECO:0000313" key="6">
    <source>
        <dbReference type="EMBL" id="KAK1357767.1"/>
    </source>
</evidence>
<dbReference type="EMBL" id="JAUIZM010000011">
    <property type="protein sequence ID" value="KAK1357767.1"/>
    <property type="molecule type" value="Genomic_DNA"/>
</dbReference>
<reference evidence="6" key="2">
    <citation type="submission" date="2023-05" db="EMBL/GenBank/DDBJ databases">
        <authorList>
            <person name="Schelkunov M.I."/>
        </authorList>
    </citation>
    <scope>NUCLEOTIDE SEQUENCE</scope>
    <source>
        <strain evidence="6">Hsosn_3</strain>
        <tissue evidence="6">Leaf</tissue>
    </source>
</reference>
<dbReference type="CDD" id="cd06464">
    <property type="entry name" value="ACD_sHsps-like"/>
    <property type="match status" value="1"/>
</dbReference>
<dbReference type="Gene3D" id="2.60.40.790">
    <property type="match status" value="1"/>
</dbReference>
<sequence>MTTTRETKGNAGKKSSSTAMLEDFVPPSSWSQDSDSHYLVLHLPGFKKEEVRLQVNNRGEIITSGERQTDGNKLVTRFQKTFKIPGNSVSEKITAKFQDEVLYVTVPKRKSIVKQLKENQGIVMTAVLAFSLGALACHKLSK</sequence>
<keyword evidence="1" id="KW-0346">Stress response</keyword>
<dbReference type="PANTHER" id="PTHR11527">
    <property type="entry name" value="HEAT-SHOCK PROTEIN 20 FAMILY MEMBER"/>
    <property type="match status" value="1"/>
</dbReference>
<evidence type="ECO:0000313" key="7">
    <source>
        <dbReference type="Proteomes" id="UP001237642"/>
    </source>
</evidence>
<keyword evidence="7" id="KW-1185">Reference proteome</keyword>
<organism evidence="6 7">
    <name type="scientific">Heracleum sosnowskyi</name>
    <dbReference type="NCBI Taxonomy" id="360622"/>
    <lineage>
        <taxon>Eukaryota</taxon>
        <taxon>Viridiplantae</taxon>
        <taxon>Streptophyta</taxon>
        <taxon>Embryophyta</taxon>
        <taxon>Tracheophyta</taxon>
        <taxon>Spermatophyta</taxon>
        <taxon>Magnoliopsida</taxon>
        <taxon>eudicotyledons</taxon>
        <taxon>Gunneridae</taxon>
        <taxon>Pentapetalae</taxon>
        <taxon>asterids</taxon>
        <taxon>campanulids</taxon>
        <taxon>Apiales</taxon>
        <taxon>Apiaceae</taxon>
        <taxon>Apioideae</taxon>
        <taxon>apioid superclade</taxon>
        <taxon>Tordylieae</taxon>
        <taxon>Tordyliinae</taxon>
        <taxon>Heracleum</taxon>
    </lineage>
</organism>
<dbReference type="SUPFAM" id="SSF49764">
    <property type="entry name" value="HSP20-like chaperones"/>
    <property type="match status" value="1"/>
</dbReference>
<dbReference type="PROSITE" id="PS01031">
    <property type="entry name" value="SHSP"/>
    <property type="match status" value="1"/>
</dbReference>
<evidence type="ECO:0000256" key="1">
    <source>
        <dbReference type="ARBA" id="ARBA00023016"/>
    </source>
</evidence>
<dbReference type="InterPro" id="IPR008978">
    <property type="entry name" value="HSP20-like_chaperone"/>
</dbReference>
<evidence type="ECO:0000256" key="2">
    <source>
        <dbReference type="PROSITE-ProRule" id="PRU00285"/>
    </source>
</evidence>
<comment type="similarity">
    <text evidence="2 3">Belongs to the small heat shock protein (HSP20) family.</text>
</comment>